<dbReference type="RefSeq" id="WP_117582613.1">
    <property type="nucleotide sequence ID" value="NZ_QUSL01000054.1"/>
</dbReference>
<sequence length="232" mass="27459">MTKKVDSRKEILNLIDQTIADTNYIKDDNAISNNIYKLLSNWIMLYFVISILLFISFKTATVNNQLDSHWYFPVQRIITMITYPLILIYYFYCVYKKAYSLKERDFLKLYSIVPSLMVFTKIINPLSYYLDTTLLLNLCHTISLDFIALIISSVLLKFYFKDSKLSLFIIYNVFVYLIYILVFSIFISSDNPSLFIIQCNNLMQYAQDTSLIVFTHFIIVLLYIKKVENNRL</sequence>
<organism evidence="2 3">
    <name type="scientific">Thomasclavelia ramosa</name>
    <dbReference type="NCBI Taxonomy" id="1547"/>
    <lineage>
        <taxon>Bacteria</taxon>
        <taxon>Bacillati</taxon>
        <taxon>Bacillota</taxon>
        <taxon>Erysipelotrichia</taxon>
        <taxon>Erysipelotrichales</taxon>
        <taxon>Coprobacillaceae</taxon>
        <taxon>Thomasclavelia</taxon>
    </lineage>
</organism>
<keyword evidence="1" id="KW-1133">Transmembrane helix</keyword>
<keyword evidence="1" id="KW-0472">Membrane</keyword>
<feature type="transmembrane region" description="Helical" evidence="1">
    <location>
        <begin position="168"/>
        <end position="187"/>
    </location>
</feature>
<feature type="transmembrane region" description="Helical" evidence="1">
    <location>
        <begin position="134"/>
        <end position="156"/>
    </location>
</feature>
<proteinExistence type="predicted"/>
<evidence type="ECO:0000256" key="1">
    <source>
        <dbReference type="SAM" id="Phobius"/>
    </source>
</evidence>
<feature type="transmembrane region" description="Helical" evidence="1">
    <location>
        <begin position="207"/>
        <end position="224"/>
    </location>
</feature>
<feature type="transmembrane region" description="Helical" evidence="1">
    <location>
        <begin position="77"/>
        <end position="95"/>
    </location>
</feature>
<name>A0A3E3E733_9FIRM</name>
<keyword evidence="1" id="KW-0812">Transmembrane</keyword>
<comment type="caution">
    <text evidence="2">The sequence shown here is derived from an EMBL/GenBank/DDBJ whole genome shotgun (WGS) entry which is preliminary data.</text>
</comment>
<dbReference type="EMBL" id="QUSL01000054">
    <property type="protein sequence ID" value="RGD77616.1"/>
    <property type="molecule type" value="Genomic_DNA"/>
</dbReference>
<gene>
    <name evidence="2" type="ORF">DXB93_17875</name>
</gene>
<protein>
    <submittedName>
        <fullName evidence="2">Uncharacterized protein</fullName>
    </submittedName>
</protein>
<reference evidence="2 3" key="1">
    <citation type="submission" date="2018-08" db="EMBL/GenBank/DDBJ databases">
        <title>A genome reference for cultivated species of the human gut microbiota.</title>
        <authorList>
            <person name="Zou Y."/>
            <person name="Xue W."/>
            <person name="Luo G."/>
        </authorList>
    </citation>
    <scope>NUCLEOTIDE SEQUENCE [LARGE SCALE GENOMIC DNA]</scope>
    <source>
        <strain evidence="2 3">OM06-4</strain>
    </source>
</reference>
<dbReference type="Proteomes" id="UP000261032">
    <property type="component" value="Unassembled WGS sequence"/>
</dbReference>
<evidence type="ECO:0000313" key="2">
    <source>
        <dbReference type="EMBL" id="RGD77616.1"/>
    </source>
</evidence>
<feature type="transmembrane region" description="Helical" evidence="1">
    <location>
        <begin position="107"/>
        <end position="128"/>
    </location>
</feature>
<dbReference type="AlphaFoldDB" id="A0A3E3E733"/>
<evidence type="ECO:0000313" key="3">
    <source>
        <dbReference type="Proteomes" id="UP000261032"/>
    </source>
</evidence>
<feature type="transmembrane region" description="Helical" evidence="1">
    <location>
        <begin position="38"/>
        <end position="57"/>
    </location>
</feature>
<accession>A0A3E3E733</accession>